<dbReference type="GO" id="GO:0003724">
    <property type="term" value="F:RNA helicase activity"/>
    <property type="evidence" value="ECO:0007669"/>
    <property type="project" value="InterPro"/>
</dbReference>
<dbReference type="EMBL" id="LXWW01000277">
    <property type="protein sequence ID" value="OAO14226.1"/>
    <property type="molecule type" value="Genomic_DNA"/>
</dbReference>
<organism evidence="2 3">
    <name type="scientific">Blastocystis sp. subtype 1 (strain ATCC 50177 / NandII)</name>
    <dbReference type="NCBI Taxonomy" id="478820"/>
    <lineage>
        <taxon>Eukaryota</taxon>
        <taxon>Sar</taxon>
        <taxon>Stramenopiles</taxon>
        <taxon>Bigyra</taxon>
        <taxon>Opalozoa</taxon>
        <taxon>Opalinata</taxon>
        <taxon>Blastocystidae</taxon>
        <taxon>Blastocystis</taxon>
    </lineage>
</organism>
<dbReference type="Proteomes" id="UP000078348">
    <property type="component" value="Unassembled WGS sequence"/>
</dbReference>
<accession>A0A196SD38</accession>
<evidence type="ECO:0000259" key="1">
    <source>
        <dbReference type="Pfam" id="PF00910"/>
    </source>
</evidence>
<evidence type="ECO:0000313" key="3">
    <source>
        <dbReference type="Proteomes" id="UP000078348"/>
    </source>
</evidence>
<evidence type="ECO:0000313" key="2">
    <source>
        <dbReference type="EMBL" id="OAO14226.1"/>
    </source>
</evidence>
<dbReference type="GO" id="GO:0003723">
    <property type="term" value="F:RNA binding"/>
    <property type="evidence" value="ECO:0007669"/>
    <property type="project" value="InterPro"/>
</dbReference>
<comment type="caution">
    <text evidence="2">The sequence shown here is derived from an EMBL/GenBank/DDBJ whole genome shotgun (WGS) entry which is preliminary data.</text>
</comment>
<gene>
    <name evidence="2" type="ORF">AV274_4078</name>
</gene>
<name>A0A196SD38_BLAHN</name>
<dbReference type="InterPro" id="IPR000605">
    <property type="entry name" value="Helicase_SF3_ssDNA/RNA_vir"/>
</dbReference>
<keyword evidence="3" id="KW-1185">Reference proteome</keyword>
<dbReference type="SUPFAM" id="SSF52540">
    <property type="entry name" value="P-loop containing nucleoside triphosphate hydrolases"/>
    <property type="match status" value="1"/>
</dbReference>
<dbReference type="OrthoDB" id="5863943at2759"/>
<proteinExistence type="predicted"/>
<dbReference type="AlphaFoldDB" id="A0A196SD38"/>
<dbReference type="InterPro" id="IPR027417">
    <property type="entry name" value="P-loop_NTPase"/>
</dbReference>
<dbReference type="Pfam" id="PF00910">
    <property type="entry name" value="RNA_helicase"/>
    <property type="match status" value="1"/>
</dbReference>
<dbReference type="Gene3D" id="3.40.50.300">
    <property type="entry name" value="P-loop containing nucleotide triphosphate hydrolases"/>
    <property type="match status" value="1"/>
</dbReference>
<feature type="domain" description="Helicase superfamily 3 single-stranded DNA/RNA virus" evidence="1">
    <location>
        <begin position="62"/>
        <end position="157"/>
    </location>
</feature>
<sequence length="224" mass="26039">MYYPLGRVVGVSPVVVPGFVPFQGWDRVPEYFLFMHGVRCEKLREMLDDGREETALSHCRLIFVYGPAGCGKTSIARDFAVSVYGSGNGLPFYMKPVNRWWDGYRGQPVVILDDPSVRRFRELEQEIKVWTDRYPFIAELKGHSIRANPEWLVIASNYPLEELTNAARNPTFYHALFRRTDNGRRLFHFAADCYKPDTVPVDAETRQLYHRRLEKFIEIIVNSN</sequence>
<reference evidence="2 3" key="1">
    <citation type="submission" date="2016-05" db="EMBL/GenBank/DDBJ databases">
        <title>Nuclear genome of Blastocystis sp. subtype 1 NandII.</title>
        <authorList>
            <person name="Gentekaki E."/>
            <person name="Curtis B."/>
            <person name="Stairs C."/>
            <person name="Eme L."/>
            <person name="Herman E."/>
            <person name="Klimes V."/>
            <person name="Arias M.C."/>
            <person name="Elias M."/>
            <person name="Hilliou F."/>
            <person name="Klute M."/>
            <person name="Malik S.-B."/>
            <person name="Pightling A."/>
            <person name="Rachubinski R."/>
            <person name="Salas D."/>
            <person name="Schlacht A."/>
            <person name="Suga H."/>
            <person name="Archibald J."/>
            <person name="Ball S.G."/>
            <person name="Clark G."/>
            <person name="Dacks J."/>
            <person name="Van Der Giezen M."/>
            <person name="Tsaousis A."/>
            <person name="Roger A."/>
        </authorList>
    </citation>
    <scope>NUCLEOTIDE SEQUENCE [LARGE SCALE GENOMIC DNA]</scope>
    <source>
        <strain evidence="3">ATCC 50177 / NandII</strain>
    </source>
</reference>
<protein>
    <recommendedName>
        <fullName evidence="1">Helicase superfamily 3 single-stranded DNA/RNA virus domain-containing protein</fullName>
    </recommendedName>
</protein>